<organism evidence="2 3">
    <name type="scientific">Marinobacter alkaliphilus</name>
    <dbReference type="NCBI Taxonomy" id="254719"/>
    <lineage>
        <taxon>Bacteria</taxon>
        <taxon>Pseudomonadati</taxon>
        <taxon>Pseudomonadota</taxon>
        <taxon>Gammaproteobacteria</taxon>
        <taxon>Pseudomonadales</taxon>
        <taxon>Marinobacteraceae</taxon>
        <taxon>Marinobacter</taxon>
    </lineage>
</organism>
<gene>
    <name evidence="2" type="ORF">AAGT77_20430</name>
</gene>
<keyword evidence="3" id="KW-1185">Reference proteome</keyword>
<evidence type="ECO:0000259" key="1">
    <source>
        <dbReference type="Pfam" id="PF10502"/>
    </source>
</evidence>
<keyword evidence="2" id="KW-0614">Plasmid</keyword>
<dbReference type="InterPro" id="IPR036286">
    <property type="entry name" value="LexA/Signal_pep-like_sf"/>
</dbReference>
<dbReference type="Pfam" id="PF10502">
    <property type="entry name" value="Peptidase_S26"/>
    <property type="match status" value="1"/>
</dbReference>
<accession>A0ABZ3E8W6</accession>
<evidence type="ECO:0000313" key="2">
    <source>
        <dbReference type="EMBL" id="XAF56123.1"/>
    </source>
</evidence>
<reference evidence="2 3" key="1">
    <citation type="submission" date="2024-04" db="EMBL/GenBank/DDBJ databases">
        <title>Marinobacter sp. SBY-1.</title>
        <authorList>
            <person name="Pan C."/>
        </authorList>
    </citation>
    <scope>NUCLEOTIDE SEQUENCE [LARGE SCALE GENOMIC DNA]</scope>
    <source>
        <strain evidence="2 3">SBY-1</strain>
        <plasmid evidence="2 3">unnamed2</plasmid>
    </source>
</reference>
<geneLocation type="plasmid" evidence="2 3">
    <name>unnamed2</name>
</geneLocation>
<dbReference type="EMBL" id="CP152382">
    <property type="protein sequence ID" value="XAF56123.1"/>
    <property type="molecule type" value="Genomic_DNA"/>
</dbReference>
<dbReference type="Gene3D" id="2.10.109.10">
    <property type="entry name" value="Umud Fragment, subunit A"/>
    <property type="match status" value="1"/>
</dbReference>
<protein>
    <submittedName>
        <fullName evidence="2">S26 family signal peptidase</fullName>
    </submittedName>
</protein>
<dbReference type="InterPro" id="IPR019533">
    <property type="entry name" value="Peptidase_S26"/>
</dbReference>
<evidence type="ECO:0000313" key="3">
    <source>
        <dbReference type="Proteomes" id="UP001445268"/>
    </source>
</evidence>
<name>A0ABZ3E8W6_9GAMM</name>
<feature type="domain" description="Peptidase S26" evidence="1">
    <location>
        <begin position="45"/>
        <end position="157"/>
    </location>
</feature>
<proteinExistence type="predicted"/>
<dbReference type="SUPFAM" id="SSF51306">
    <property type="entry name" value="LexA/Signal peptidase"/>
    <property type="match status" value="1"/>
</dbReference>
<dbReference type="RefSeq" id="WP_342632671.1">
    <property type="nucleotide sequence ID" value="NZ_CP152382.1"/>
</dbReference>
<sequence>MKAFLIKGALALTVVLSSGYLFFDRYSIGIDKQVVKCLPYTFYLYDKKNQDVKKGDYLVFHADGMDPVIPDGDLVAKKVAAVAGDVVSISFEQTTINGEVWENGELREPKNVDIDTESLVRTFTVQEGEIFTMGTLLTSWDGRYVGPISKDQIVAKAYPIR</sequence>
<dbReference type="Proteomes" id="UP001445268">
    <property type="component" value="Plasmid unnamed2"/>
</dbReference>